<name>D5ACQ0_PICSI</name>
<evidence type="ECO:0000313" key="1">
    <source>
        <dbReference type="EMBL" id="ADE77319.1"/>
    </source>
</evidence>
<protein>
    <submittedName>
        <fullName evidence="1">Uncharacterized protein</fullName>
    </submittedName>
</protein>
<dbReference type="AlphaFoldDB" id="D5ACQ0"/>
<reference evidence="1" key="1">
    <citation type="submission" date="2010-04" db="EMBL/GenBank/DDBJ databases">
        <authorList>
            <person name="Reid K.E."/>
            <person name="Liao N."/>
            <person name="Chan S."/>
            <person name="Docking R."/>
            <person name="Taylor G."/>
            <person name="Moore R."/>
            <person name="Mayo M."/>
            <person name="Munro S."/>
            <person name="King J."/>
            <person name="Yanchuk A."/>
            <person name="Holt R."/>
            <person name="Jones S."/>
            <person name="Marra M."/>
            <person name="Ritland C.E."/>
            <person name="Ritland K."/>
            <person name="Bohlmann J."/>
        </authorList>
    </citation>
    <scope>NUCLEOTIDE SEQUENCE</scope>
    <source>
        <tissue evidence="1">Bud</tissue>
    </source>
</reference>
<accession>D5ACQ0</accession>
<organism evidence="1">
    <name type="scientific">Picea sitchensis</name>
    <name type="common">Sitka spruce</name>
    <name type="synonym">Pinus sitchensis</name>
    <dbReference type="NCBI Taxonomy" id="3332"/>
    <lineage>
        <taxon>Eukaryota</taxon>
        <taxon>Viridiplantae</taxon>
        <taxon>Streptophyta</taxon>
        <taxon>Embryophyta</taxon>
        <taxon>Tracheophyta</taxon>
        <taxon>Spermatophyta</taxon>
        <taxon>Pinopsida</taxon>
        <taxon>Pinidae</taxon>
        <taxon>Conifers I</taxon>
        <taxon>Pinales</taxon>
        <taxon>Pinaceae</taxon>
        <taxon>Picea</taxon>
    </lineage>
</organism>
<proteinExistence type="evidence at transcript level"/>
<sequence>MKPSNWTQLSCLQRSFCCVLIMFFWVKETSLGSRSVYWYCSLETGNLQWKI</sequence>
<dbReference type="EMBL" id="BT124038">
    <property type="protein sequence ID" value="ADE77319.1"/>
    <property type="molecule type" value="mRNA"/>
</dbReference>